<sequence length="523" mass="58598">METMTYQDLMFNGVRRFDHQPALTYLEKNETISYKELQNRVDRIAGYLMQLGAGVGTHIAMSIPNSIESVLFSRAIGRCGAVLVPLNNKLGVSEVDFILADAEPDVVIIATSNHIESVLEYQKGTAGRIVVGIPGFAIDYPEEFIIFNWDQTVSSVKFPVAKPDDTALISYTGGTTGTPKGVIHSQKNLAVGLQTASMEYPYDDQDKVLFCTPLVHSAGVLLNRSLLSGSHVYILRSFQPGAFLHAVQNEGITSTFVVPTIIYRLIDEAKEKNYDVSSLRNINYGSSPISPERLKEAFALFGPILRQQYGMTECSILIARLTKSDHQWAYKNKREVLKSCGKPCLGTSIRLVDDHGNCDQTVRRGEIIVKAPYLSSGYYKRPELTENSFRDGWFYTGDIGEIDDSGFLYIVERKKDMIISGGFNVYSVEVERVINQHPAVDMSACIGVPHSDWGEAVCVFVVLRKDKSCSKEELIRFCKERTSSYMVPKEVHFKASLPLTMIGKIDKKKLKEPFWEKVERQVH</sequence>
<dbReference type="Gene3D" id="3.30.300.30">
    <property type="match status" value="1"/>
</dbReference>
<evidence type="ECO:0000256" key="1">
    <source>
        <dbReference type="ARBA" id="ARBA00006432"/>
    </source>
</evidence>
<evidence type="ECO:0000259" key="4">
    <source>
        <dbReference type="Pfam" id="PF13193"/>
    </source>
</evidence>
<dbReference type="InterPro" id="IPR045851">
    <property type="entry name" value="AMP-bd_C_sf"/>
</dbReference>
<dbReference type="GO" id="GO:0031956">
    <property type="term" value="F:medium-chain fatty acid-CoA ligase activity"/>
    <property type="evidence" value="ECO:0007669"/>
    <property type="project" value="TreeGrafter"/>
</dbReference>
<dbReference type="PANTHER" id="PTHR43201:SF5">
    <property type="entry name" value="MEDIUM-CHAIN ACYL-COA LIGASE ACSF2, MITOCHONDRIAL"/>
    <property type="match status" value="1"/>
</dbReference>
<feature type="domain" description="AMP-binding enzyme C-terminal" evidence="4">
    <location>
        <begin position="429"/>
        <end position="504"/>
    </location>
</feature>
<protein>
    <submittedName>
        <fullName evidence="5">Long-chain-fatty-acid--CoA ligase</fullName>
    </submittedName>
</protein>
<evidence type="ECO:0000256" key="2">
    <source>
        <dbReference type="ARBA" id="ARBA00022598"/>
    </source>
</evidence>
<reference evidence="6" key="2">
    <citation type="submission" date="2014-05" db="EMBL/GenBank/DDBJ databases">
        <title>Draft genome sequence of Virgibacillus massiliensis Vm-5.</title>
        <authorList>
            <person name="Khelaifia S."/>
            <person name="Croce O."/>
            <person name="Lagier J.C."/>
            <person name="Raoult D."/>
        </authorList>
    </citation>
    <scope>NUCLEOTIDE SEQUENCE [LARGE SCALE GENOMIC DNA]</scope>
    <source>
        <strain evidence="6">Vm-5</strain>
    </source>
</reference>
<reference evidence="5 6" key="1">
    <citation type="submission" date="2014-03" db="EMBL/GenBank/DDBJ databases">
        <authorList>
            <person name="Urmite Genomes U."/>
        </authorList>
    </citation>
    <scope>NUCLEOTIDE SEQUENCE [LARGE SCALE GENOMIC DNA]</scope>
    <source>
        <strain evidence="5 6">Vm-5</strain>
    </source>
</reference>
<evidence type="ECO:0000313" key="6">
    <source>
        <dbReference type="Proteomes" id="UP000028875"/>
    </source>
</evidence>
<dbReference type="Pfam" id="PF00501">
    <property type="entry name" value="AMP-binding"/>
    <property type="match status" value="1"/>
</dbReference>
<dbReference type="InterPro" id="IPR025110">
    <property type="entry name" value="AMP-bd_C"/>
</dbReference>
<dbReference type="Pfam" id="PF13193">
    <property type="entry name" value="AMP-binding_C"/>
    <property type="match status" value="1"/>
</dbReference>
<accession>A0A024Q9W0</accession>
<organism evidence="5 6">
    <name type="scientific">Virgibacillus massiliensis</name>
    <dbReference type="NCBI Taxonomy" id="1462526"/>
    <lineage>
        <taxon>Bacteria</taxon>
        <taxon>Bacillati</taxon>
        <taxon>Bacillota</taxon>
        <taxon>Bacilli</taxon>
        <taxon>Bacillales</taxon>
        <taxon>Bacillaceae</taxon>
        <taxon>Virgibacillus</taxon>
    </lineage>
</organism>
<dbReference type="SUPFAM" id="SSF56801">
    <property type="entry name" value="Acetyl-CoA synthetase-like"/>
    <property type="match status" value="1"/>
</dbReference>
<dbReference type="eggNOG" id="COG0318">
    <property type="taxonomic scope" value="Bacteria"/>
</dbReference>
<dbReference type="InterPro" id="IPR042099">
    <property type="entry name" value="ANL_N_sf"/>
</dbReference>
<dbReference type="FunFam" id="3.30.300.30:FF:000008">
    <property type="entry name" value="2,3-dihydroxybenzoate-AMP ligase"/>
    <property type="match status" value="1"/>
</dbReference>
<dbReference type="AlphaFoldDB" id="A0A024Q9W0"/>
<keyword evidence="2 5" id="KW-0436">Ligase</keyword>
<evidence type="ECO:0000313" key="5">
    <source>
        <dbReference type="EMBL" id="CDQ38741.1"/>
    </source>
</evidence>
<dbReference type="PANTHER" id="PTHR43201">
    <property type="entry name" value="ACYL-COA SYNTHETASE"/>
    <property type="match status" value="1"/>
</dbReference>
<dbReference type="Gene3D" id="3.40.50.12780">
    <property type="entry name" value="N-terminal domain of ligase-like"/>
    <property type="match status" value="1"/>
</dbReference>
<name>A0A024Q9W0_9BACI</name>
<dbReference type="STRING" id="1462526.BN990_01014"/>
<proteinExistence type="inferred from homology"/>
<comment type="similarity">
    <text evidence="1">Belongs to the ATP-dependent AMP-binding enzyme family.</text>
</comment>
<dbReference type="OrthoDB" id="9757771at2"/>
<dbReference type="PROSITE" id="PS00455">
    <property type="entry name" value="AMP_BINDING"/>
    <property type="match status" value="1"/>
</dbReference>
<dbReference type="EMBL" id="CCDP010000001">
    <property type="protein sequence ID" value="CDQ38741.1"/>
    <property type="molecule type" value="Genomic_DNA"/>
</dbReference>
<evidence type="ECO:0000259" key="3">
    <source>
        <dbReference type="Pfam" id="PF00501"/>
    </source>
</evidence>
<dbReference type="Proteomes" id="UP000028875">
    <property type="component" value="Unassembled WGS sequence"/>
</dbReference>
<dbReference type="InterPro" id="IPR020845">
    <property type="entry name" value="AMP-binding_CS"/>
</dbReference>
<comment type="caution">
    <text evidence="5">The sequence shown here is derived from an EMBL/GenBank/DDBJ whole genome shotgun (WGS) entry which is preliminary data.</text>
</comment>
<keyword evidence="6" id="KW-1185">Reference proteome</keyword>
<feature type="domain" description="AMP-dependent synthetase/ligase" evidence="3">
    <location>
        <begin position="15"/>
        <end position="379"/>
    </location>
</feature>
<dbReference type="InterPro" id="IPR000873">
    <property type="entry name" value="AMP-dep_synth/lig_dom"/>
</dbReference>
<dbReference type="GO" id="GO:0006631">
    <property type="term" value="P:fatty acid metabolic process"/>
    <property type="evidence" value="ECO:0007669"/>
    <property type="project" value="TreeGrafter"/>
</dbReference>
<gene>
    <name evidence="5" type="primary">fadD_1</name>
    <name evidence="5" type="ORF">BN990_01014</name>
</gene>